<evidence type="ECO:0000313" key="2">
    <source>
        <dbReference type="Proteomes" id="UP000288293"/>
    </source>
</evidence>
<dbReference type="RefSeq" id="WP_126802852.1">
    <property type="nucleotide sequence ID" value="NZ_PIPL01000001.1"/>
</dbReference>
<dbReference type="Proteomes" id="UP000288293">
    <property type="component" value="Unassembled WGS sequence"/>
</dbReference>
<sequence length="123" mass="13635">MHKKTYIFVCTFLAIHLVACGFEREDLVPPEYFVVSTVVGPEGDVAPRSIEVRRNQQVDFEITPGPDFTVDTVSGCNGSLSEENIYTTGRIRADCTVRVRFTQSPTEGAFNPFATLPASYLLL</sequence>
<reference evidence="1 2" key="1">
    <citation type="journal article" date="2011" name="Front. Microbiol.">
        <title>Genomic signatures of strain selection and enhancement in Bacillus atrophaeus var. globigii, a historical biowarfare simulant.</title>
        <authorList>
            <person name="Gibbons H.S."/>
            <person name="Broomall S.M."/>
            <person name="McNew L.A."/>
            <person name="Daligault H."/>
            <person name="Chapman C."/>
            <person name="Bruce D."/>
            <person name="Karavis M."/>
            <person name="Krepps M."/>
            <person name="McGregor P.A."/>
            <person name="Hong C."/>
            <person name="Park K.H."/>
            <person name="Akmal A."/>
            <person name="Feldman A."/>
            <person name="Lin J.S."/>
            <person name="Chang W.E."/>
            <person name="Higgs B.W."/>
            <person name="Demirev P."/>
            <person name="Lindquist J."/>
            <person name="Liem A."/>
            <person name="Fochler E."/>
            <person name="Read T.D."/>
            <person name="Tapia R."/>
            <person name="Johnson S."/>
            <person name="Bishop-Lilly K.A."/>
            <person name="Detter C."/>
            <person name="Han C."/>
            <person name="Sozhamannan S."/>
            <person name="Rosenzweig C.N."/>
            <person name="Skowronski E.W."/>
        </authorList>
    </citation>
    <scope>NUCLEOTIDE SEQUENCE [LARGE SCALE GENOMIC DNA]</scope>
    <source>
        <strain evidence="1 2">MLST1</strain>
    </source>
</reference>
<dbReference type="OrthoDB" id="6396340at2"/>
<evidence type="ECO:0000313" key="1">
    <source>
        <dbReference type="EMBL" id="RUO26036.1"/>
    </source>
</evidence>
<accession>A0A432W7V5</accession>
<dbReference type="AlphaFoldDB" id="A0A432W7V5"/>
<gene>
    <name evidence="1" type="ORF">CWE09_04730</name>
</gene>
<dbReference type="EMBL" id="PIPL01000001">
    <property type="protein sequence ID" value="RUO26036.1"/>
    <property type="molecule type" value="Genomic_DNA"/>
</dbReference>
<protein>
    <submittedName>
        <fullName evidence="1">Uncharacterized protein</fullName>
    </submittedName>
</protein>
<organism evidence="1 2">
    <name type="scientific">Aliidiomarina minuta</name>
    <dbReference type="NCBI Taxonomy" id="880057"/>
    <lineage>
        <taxon>Bacteria</taxon>
        <taxon>Pseudomonadati</taxon>
        <taxon>Pseudomonadota</taxon>
        <taxon>Gammaproteobacteria</taxon>
        <taxon>Alteromonadales</taxon>
        <taxon>Idiomarinaceae</taxon>
        <taxon>Aliidiomarina</taxon>
    </lineage>
</organism>
<comment type="caution">
    <text evidence="1">The sequence shown here is derived from an EMBL/GenBank/DDBJ whole genome shotgun (WGS) entry which is preliminary data.</text>
</comment>
<name>A0A432W7V5_9GAMM</name>
<proteinExistence type="predicted"/>
<keyword evidence="2" id="KW-1185">Reference proteome</keyword>